<dbReference type="Gene3D" id="2.40.10.120">
    <property type="match status" value="1"/>
</dbReference>
<dbReference type="Pfam" id="PF13365">
    <property type="entry name" value="Trypsin_2"/>
    <property type="match status" value="1"/>
</dbReference>
<reference evidence="1 2" key="1">
    <citation type="submission" date="2014-08" db="EMBL/GenBank/DDBJ databases">
        <title>Complete genome sequence of Corynebacterium phocae M408/89/1(T)(=DSM 44612(T)), isolated from the common seal (Phoca vitulina).</title>
        <authorList>
            <person name="Ruckert C."/>
            <person name="Albersmeier A."/>
            <person name="Winkler A."/>
            <person name="Kalinowski J."/>
        </authorList>
    </citation>
    <scope>NUCLEOTIDE SEQUENCE [LARGE SCALE GENOMIC DNA]</scope>
    <source>
        <strain evidence="1 2">M408/89/1</strain>
    </source>
</reference>
<dbReference type="SUPFAM" id="SSF50494">
    <property type="entry name" value="Trypsin-like serine proteases"/>
    <property type="match status" value="1"/>
</dbReference>
<dbReference type="AlphaFoldDB" id="A0A1L7D333"/>
<organism evidence="1 2">
    <name type="scientific">Corynebacterium phocae</name>
    <dbReference type="NCBI Taxonomy" id="161895"/>
    <lineage>
        <taxon>Bacteria</taxon>
        <taxon>Bacillati</taxon>
        <taxon>Actinomycetota</taxon>
        <taxon>Actinomycetes</taxon>
        <taxon>Mycobacteriales</taxon>
        <taxon>Corynebacteriaceae</taxon>
        <taxon>Corynebacterium</taxon>
    </lineage>
</organism>
<dbReference type="KEGG" id="cpho:CPHO_06125"/>
<dbReference type="EMBL" id="CP009249">
    <property type="protein sequence ID" value="APT92534.1"/>
    <property type="molecule type" value="Genomic_DNA"/>
</dbReference>
<gene>
    <name evidence="1" type="ORF">CPHO_06125</name>
</gene>
<evidence type="ECO:0000313" key="1">
    <source>
        <dbReference type="EMBL" id="APT92534.1"/>
    </source>
</evidence>
<dbReference type="RefSeq" id="WP_075734102.1">
    <property type="nucleotide sequence ID" value="NZ_CP009249.1"/>
</dbReference>
<dbReference type="STRING" id="161895.CPHO_06125"/>
<evidence type="ECO:0000313" key="2">
    <source>
        <dbReference type="Proteomes" id="UP000185491"/>
    </source>
</evidence>
<proteinExistence type="predicted"/>
<dbReference type="Proteomes" id="UP000185491">
    <property type="component" value="Chromosome"/>
</dbReference>
<protein>
    <recommendedName>
        <fullName evidence="3">Peptidase S1 domain-containing protein</fullName>
    </recommendedName>
</protein>
<keyword evidence="2" id="KW-1185">Reference proteome</keyword>
<sequence>MNVLNEPYVRIVAGKKYCSGVFISPDFQPSEGSSRLVLTCAHFFRDLPAVPRVAARGGTIAAVRQIDGTDMALVLLSRPGPRTRLPGLASVPPQLGAPLLTHGFGGGAKKVQTRSGVLVMPVPFAIARRTYTRLRHALIAFSPAIKGDSGAAVEHNGAVVGIQSLVFDPLGTNLHIATIARVDKYLPALRAAARALLAD</sequence>
<dbReference type="InterPro" id="IPR009003">
    <property type="entry name" value="Peptidase_S1_PA"/>
</dbReference>
<accession>A0A1L7D333</accession>
<name>A0A1L7D333_9CORY</name>
<evidence type="ECO:0008006" key="3">
    <source>
        <dbReference type="Google" id="ProtNLM"/>
    </source>
</evidence>
<dbReference type="OrthoDB" id="4423927at2"/>